<accession>A0A914WP30</accession>
<dbReference type="InterPro" id="IPR059098">
    <property type="entry name" value="WHD_MCM2"/>
</dbReference>
<dbReference type="InterPro" id="IPR041562">
    <property type="entry name" value="MCM_lid"/>
</dbReference>
<dbReference type="GO" id="GO:0000727">
    <property type="term" value="P:double-strand break repair via break-induced replication"/>
    <property type="evidence" value="ECO:0007669"/>
    <property type="project" value="TreeGrafter"/>
</dbReference>
<dbReference type="PANTHER" id="PTHR11630">
    <property type="entry name" value="DNA REPLICATION LICENSING FACTOR MCM FAMILY MEMBER"/>
    <property type="match status" value="1"/>
</dbReference>
<evidence type="ECO:0000313" key="4">
    <source>
        <dbReference type="WBParaSite" id="PSAMB.scaffold442size50962.g5936.t1"/>
    </source>
</evidence>
<dbReference type="InterPro" id="IPR031327">
    <property type="entry name" value="MCM"/>
</dbReference>
<sequence length="162" mass="19134">MNADLIVRAFKATGSVPITVRHVESIIRMSEAHAKMHLRTYVTEDDVNASIRAMLECFISTQKFSVMRQMRRNFSRFLSYKKDNNELLLFLLKQLVKEQVHYRQAQNQGVEMNTVVVAESDLMDKARQLNIQNMTQFYRSDHFLNNHFTYDLKRKQIVQALF</sequence>
<dbReference type="GO" id="GO:0042555">
    <property type="term" value="C:MCM complex"/>
    <property type="evidence" value="ECO:0007669"/>
    <property type="project" value="TreeGrafter"/>
</dbReference>
<proteinExistence type="predicted"/>
<dbReference type="WBParaSite" id="PSAMB.scaffold442size50962.g5936.t1">
    <property type="protein sequence ID" value="PSAMB.scaffold442size50962.g5936.t1"/>
    <property type="gene ID" value="PSAMB.scaffold442size50962.g5936"/>
</dbReference>
<dbReference type="Pfam" id="PF17855">
    <property type="entry name" value="MCM_lid"/>
    <property type="match status" value="1"/>
</dbReference>
<dbReference type="AlphaFoldDB" id="A0A914WP30"/>
<dbReference type="PANTHER" id="PTHR11630:SF44">
    <property type="entry name" value="DNA REPLICATION LICENSING FACTOR MCM2"/>
    <property type="match status" value="1"/>
</dbReference>
<dbReference type="GO" id="GO:0005524">
    <property type="term" value="F:ATP binding"/>
    <property type="evidence" value="ECO:0007669"/>
    <property type="project" value="InterPro"/>
</dbReference>
<feature type="domain" description="DNA replication licensing factor MCM2-like winged-helix" evidence="2">
    <location>
        <begin position="82"/>
        <end position="157"/>
    </location>
</feature>
<keyword evidence="3" id="KW-1185">Reference proteome</keyword>
<evidence type="ECO:0000259" key="2">
    <source>
        <dbReference type="Pfam" id="PF23669"/>
    </source>
</evidence>
<evidence type="ECO:0000313" key="3">
    <source>
        <dbReference type="Proteomes" id="UP000887566"/>
    </source>
</evidence>
<dbReference type="GO" id="GO:1902975">
    <property type="term" value="P:mitotic DNA replication initiation"/>
    <property type="evidence" value="ECO:0007669"/>
    <property type="project" value="TreeGrafter"/>
</dbReference>
<name>A0A914WP30_9BILA</name>
<dbReference type="GO" id="GO:0017116">
    <property type="term" value="F:single-stranded DNA helicase activity"/>
    <property type="evidence" value="ECO:0007669"/>
    <property type="project" value="TreeGrafter"/>
</dbReference>
<organism evidence="3 4">
    <name type="scientific">Plectus sambesii</name>
    <dbReference type="NCBI Taxonomy" id="2011161"/>
    <lineage>
        <taxon>Eukaryota</taxon>
        <taxon>Metazoa</taxon>
        <taxon>Ecdysozoa</taxon>
        <taxon>Nematoda</taxon>
        <taxon>Chromadorea</taxon>
        <taxon>Plectida</taxon>
        <taxon>Plectina</taxon>
        <taxon>Plectoidea</taxon>
        <taxon>Plectidae</taxon>
        <taxon>Plectus</taxon>
    </lineage>
</organism>
<dbReference type="Gene3D" id="3.40.50.300">
    <property type="entry name" value="P-loop containing nucleotide triphosphate hydrolases"/>
    <property type="match status" value="1"/>
</dbReference>
<dbReference type="Proteomes" id="UP000887566">
    <property type="component" value="Unplaced"/>
</dbReference>
<dbReference type="Pfam" id="PF23669">
    <property type="entry name" value="WHD_MCM2"/>
    <property type="match status" value="1"/>
</dbReference>
<dbReference type="GO" id="GO:0005634">
    <property type="term" value="C:nucleus"/>
    <property type="evidence" value="ECO:0007669"/>
    <property type="project" value="TreeGrafter"/>
</dbReference>
<protein>
    <submittedName>
        <fullName evidence="4">MCM AAA-lid domain-containing protein</fullName>
    </submittedName>
</protein>
<dbReference type="GO" id="GO:0043138">
    <property type="term" value="F:3'-5' DNA helicase activity"/>
    <property type="evidence" value="ECO:0007669"/>
    <property type="project" value="TreeGrafter"/>
</dbReference>
<dbReference type="GO" id="GO:0003697">
    <property type="term" value="F:single-stranded DNA binding"/>
    <property type="evidence" value="ECO:0007669"/>
    <property type="project" value="TreeGrafter"/>
</dbReference>
<feature type="domain" description="MCM AAA-lid" evidence="1">
    <location>
        <begin position="12"/>
        <end position="57"/>
    </location>
</feature>
<evidence type="ECO:0000259" key="1">
    <source>
        <dbReference type="Pfam" id="PF17855"/>
    </source>
</evidence>
<dbReference type="InterPro" id="IPR027417">
    <property type="entry name" value="P-loop_NTPase"/>
</dbReference>
<reference evidence="4" key="1">
    <citation type="submission" date="2022-11" db="UniProtKB">
        <authorList>
            <consortium name="WormBaseParasite"/>
        </authorList>
    </citation>
    <scope>IDENTIFICATION</scope>
</reference>